<dbReference type="Pfam" id="PF00076">
    <property type="entry name" value="RRM_1"/>
    <property type="match status" value="2"/>
</dbReference>
<feature type="compositionally biased region" description="Polar residues" evidence="4">
    <location>
        <begin position="277"/>
        <end position="288"/>
    </location>
</feature>
<sequence>MDRHGGERRADHLATTSSFHNDGGHHYHEFRQDHLHGAHHYHQPDHRHHHNLSGEQNASTGYHLNGSSNHSLPLSGQKRLLSHPNGIDCGGFVKLYVVGIPREATEQDISAVFGEYGHILEVVLLKDKRTGLQQECCFVKYATIEQAERAIGAFHSQYTFPGVSYFIRLVDFKRSFGAHVHKLYVGCLNRQSSKWEIEEIFSPFGVIEEIFIVRDEFKQNRGCAFVQFSSRHMAAAAIQALHGKFVMRGCDQPLIVRFADPKKPRIGDSRPAPYLNDPSNGPMQSNEIQHVKSSHSGCKSATITSNVEKPEEYAVYEQELDNFEDQQQQLQESKLHVLSSPEQWTRKKYCGEHFTGNGEIEGSALYLFGCPLNCILH</sequence>
<feature type="domain" description="RRM" evidence="5">
    <location>
        <begin position="181"/>
        <end position="261"/>
    </location>
</feature>
<evidence type="ECO:0000256" key="4">
    <source>
        <dbReference type="SAM" id="MobiDB-lite"/>
    </source>
</evidence>
<feature type="region of interest" description="Disordered" evidence="4">
    <location>
        <begin position="1"/>
        <end position="27"/>
    </location>
</feature>
<keyword evidence="1" id="KW-0677">Repeat</keyword>
<accession>A0AAW2UTF4</accession>
<organism evidence="6">
    <name type="scientific">Sesamum radiatum</name>
    <name type="common">Black benniseed</name>
    <dbReference type="NCBI Taxonomy" id="300843"/>
    <lineage>
        <taxon>Eukaryota</taxon>
        <taxon>Viridiplantae</taxon>
        <taxon>Streptophyta</taxon>
        <taxon>Embryophyta</taxon>
        <taxon>Tracheophyta</taxon>
        <taxon>Spermatophyta</taxon>
        <taxon>Magnoliopsida</taxon>
        <taxon>eudicotyledons</taxon>
        <taxon>Gunneridae</taxon>
        <taxon>Pentapetalae</taxon>
        <taxon>asterids</taxon>
        <taxon>lamiids</taxon>
        <taxon>Lamiales</taxon>
        <taxon>Pedaliaceae</taxon>
        <taxon>Sesamum</taxon>
    </lineage>
</organism>
<protein>
    <submittedName>
        <fullName evidence="6">Flowering time control protein FCA</fullName>
    </submittedName>
</protein>
<evidence type="ECO:0000313" key="6">
    <source>
        <dbReference type="EMBL" id="KAL0420148.1"/>
    </source>
</evidence>
<feature type="compositionally biased region" description="Basic and acidic residues" evidence="4">
    <location>
        <begin position="1"/>
        <end position="12"/>
    </location>
</feature>
<dbReference type="AlphaFoldDB" id="A0AAW2UTF4"/>
<evidence type="ECO:0000259" key="5">
    <source>
        <dbReference type="PROSITE" id="PS50102"/>
    </source>
</evidence>
<dbReference type="SMART" id="SM00360">
    <property type="entry name" value="RRM"/>
    <property type="match status" value="2"/>
</dbReference>
<evidence type="ECO:0000256" key="3">
    <source>
        <dbReference type="PROSITE-ProRule" id="PRU00176"/>
    </source>
</evidence>
<reference evidence="6" key="2">
    <citation type="journal article" date="2024" name="Plant">
        <title>Genomic evolution and insights into agronomic trait innovations of Sesamum species.</title>
        <authorList>
            <person name="Miao H."/>
            <person name="Wang L."/>
            <person name="Qu L."/>
            <person name="Liu H."/>
            <person name="Sun Y."/>
            <person name="Le M."/>
            <person name="Wang Q."/>
            <person name="Wei S."/>
            <person name="Zheng Y."/>
            <person name="Lin W."/>
            <person name="Duan Y."/>
            <person name="Cao H."/>
            <person name="Xiong S."/>
            <person name="Wang X."/>
            <person name="Wei L."/>
            <person name="Li C."/>
            <person name="Ma Q."/>
            <person name="Ju M."/>
            <person name="Zhao R."/>
            <person name="Li G."/>
            <person name="Mu C."/>
            <person name="Tian Q."/>
            <person name="Mei H."/>
            <person name="Zhang T."/>
            <person name="Gao T."/>
            <person name="Zhang H."/>
        </authorList>
    </citation>
    <scope>NUCLEOTIDE SEQUENCE</scope>
    <source>
        <strain evidence="6">G02</strain>
    </source>
</reference>
<reference evidence="6" key="1">
    <citation type="submission" date="2020-06" db="EMBL/GenBank/DDBJ databases">
        <authorList>
            <person name="Li T."/>
            <person name="Hu X."/>
            <person name="Zhang T."/>
            <person name="Song X."/>
            <person name="Zhang H."/>
            <person name="Dai N."/>
            <person name="Sheng W."/>
            <person name="Hou X."/>
            <person name="Wei L."/>
        </authorList>
    </citation>
    <scope>NUCLEOTIDE SEQUENCE</scope>
    <source>
        <strain evidence="6">G02</strain>
        <tissue evidence="6">Leaf</tissue>
    </source>
</reference>
<dbReference type="Gene3D" id="3.30.70.330">
    <property type="match status" value="2"/>
</dbReference>
<dbReference type="InterPro" id="IPR035979">
    <property type="entry name" value="RBD_domain_sf"/>
</dbReference>
<name>A0AAW2UTF4_SESRA</name>
<evidence type="ECO:0000256" key="1">
    <source>
        <dbReference type="ARBA" id="ARBA00022737"/>
    </source>
</evidence>
<dbReference type="SUPFAM" id="SSF54928">
    <property type="entry name" value="RNA-binding domain, RBD"/>
    <property type="match status" value="2"/>
</dbReference>
<feature type="region of interest" description="Disordered" evidence="4">
    <location>
        <begin position="40"/>
        <end position="69"/>
    </location>
</feature>
<dbReference type="InterPro" id="IPR000504">
    <property type="entry name" value="RRM_dom"/>
</dbReference>
<feature type="domain" description="RRM" evidence="5">
    <location>
        <begin position="93"/>
        <end position="172"/>
    </location>
</feature>
<dbReference type="PANTHER" id="PTHR24012">
    <property type="entry name" value="RNA BINDING PROTEIN"/>
    <property type="match status" value="1"/>
</dbReference>
<dbReference type="InterPro" id="IPR012677">
    <property type="entry name" value="Nucleotide-bd_a/b_plait_sf"/>
</dbReference>
<feature type="compositionally biased region" description="Polar residues" evidence="4">
    <location>
        <begin position="53"/>
        <end position="69"/>
    </location>
</feature>
<gene>
    <name evidence="6" type="ORF">Sradi_1428300</name>
</gene>
<keyword evidence="2 3" id="KW-0694">RNA-binding</keyword>
<comment type="caution">
    <text evidence="6">The sequence shown here is derived from an EMBL/GenBank/DDBJ whole genome shotgun (WGS) entry which is preliminary data.</text>
</comment>
<dbReference type="EMBL" id="JACGWJ010000005">
    <property type="protein sequence ID" value="KAL0420148.1"/>
    <property type="molecule type" value="Genomic_DNA"/>
</dbReference>
<evidence type="ECO:0000256" key="2">
    <source>
        <dbReference type="ARBA" id="ARBA00022884"/>
    </source>
</evidence>
<dbReference type="GO" id="GO:0003723">
    <property type="term" value="F:RNA binding"/>
    <property type="evidence" value="ECO:0007669"/>
    <property type="project" value="UniProtKB-UniRule"/>
</dbReference>
<feature type="region of interest" description="Disordered" evidence="4">
    <location>
        <begin position="267"/>
        <end position="288"/>
    </location>
</feature>
<dbReference type="PROSITE" id="PS50102">
    <property type="entry name" value="RRM"/>
    <property type="match status" value="2"/>
</dbReference>
<proteinExistence type="predicted"/>
<feature type="compositionally biased region" description="Basic residues" evidence="4">
    <location>
        <begin position="40"/>
        <end position="51"/>
    </location>
</feature>